<evidence type="ECO:0000256" key="1">
    <source>
        <dbReference type="SAM" id="MobiDB-lite"/>
    </source>
</evidence>
<dbReference type="InParanoid" id="K1WK27"/>
<dbReference type="eggNOG" id="ENOG502S6U5">
    <property type="taxonomic scope" value="Eukaryota"/>
</dbReference>
<proteinExistence type="predicted"/>
<feature type="region of interest" description="Disordered" evidence="1">
    <location>
        <begin position="1"/>
        <end position="24"/>
    </location>
</feature>
<sequence length="124" mass="13625">MGKNRKEKLPQIPLAQADRSGPKAPTLLDIAEQRGILRDYAGKPDTASLEARDRGNDEKEALVGRLGDSILWSISLTMLHFTLDVLVTHQYNIDGIVWPGIIWRTVQALPGKSSPSISLILGKI</sequence>
<name>K1WK27_MARBU</name>
<dbReference type="OMA" id="FMETILY"/>
<gene>
    <name evidence="2" type="ORF">MBM_03822</name>
</gene>
<organism evidence="2 3">
    <name type="scientific">Marssonina brunnea f. sp. multigermtubi (strain MB_m1)</name>
    <name type="common">Marssonina leaf spot fungus</name>
    <dbReference type="NCBI Taxonomy" id="1072389"/>
    <lineage>
        <taxon>Eukaryota</taxon>
        <taxon>Fungi</taxon>
        <taxon>Dikarya</taxon>
        <taxon>Ascomycota</taxon>
        <taxon>Pezizomycotina</taxon>
        <taxon>Leotiomycetes</taxon>
        <taxon>Helotiales</taxon>
        <taxon>Drepanopezizaceae</taxon>
        <taxon>Drepanopeziza</taxon>
    </lineage>
</organism>
<dbReference type="HOGENOM" id="CLU_074873_2_0_1"/>
<keyword evidence="3" id="KW-1185">Reference proteome</keyword>
<reference evidence="2 3" key="1">
    <citation type="journal article" date="2012" name="BMC Genomics">
        <title>Sequencing the genome of Marssonina brunnea reveals fungus-poplar co-evolution.</title>
        <authorList>
            <person name="Zhu S."/>
            <person name="Cao Y.-Z."/>
            <person name="Jiang C."/>
            <person name="Tan B.-Y."/>
            <person name="Wang Z."/>
            <person name="Feng S."/>
            <person name="Zhang L."/>
            <person name="Su X.-H."/>
            <person name="Brejova B."/>
            <person name="Vinar T."/>
            <person name="Xu M."/>
            <person name="Wang M.-X."/>
            <person name="Zhang S.-G."/>
            <person name="Huang M.-R."/>
            <person name="Wu R."/>
            <person name="Zhou Y."/>
        </authorList>
    </citation>
    <scope>NUCLEOTIDE SEQUENCE [LARGE SCALE GENOMIC DNA]</scope>
    <source>
        <strain evidence="2 3">MB_m1</strain>
    </source>
</reference>
<dbReference type="PANTHER" id="PTHR37846">
    <property type="entry name" value="YALI0B21296P"/>
    <property type="match status" value="1"/>
</dbReference>
<dbReference type="Proteomes" id="UP000006753">
    <property type="component" value="Unassembled WGS sequence"/>
</dbReference>
<accession>K1WK27</accession>
<evidence type="ECO:0000313" key="3">
    <source>
        <dbReference type="Proteomes" id="UP000006753"/>
    </source>
</evidence>
<dbReference type="OrthoDB" id="5597489at2759"/>
<evidence type="ECO:0000313" key="2">
    <source>
        <dbReference type="EMBL" id="EKD18050.1"/>
    </source>
</evidence>
<dbReference type="PANTHER" id="PTHR37846:SF1">
    <property type="entry name" value="DEACETYLASE-LIKE PROTEIN"/>
    <property type="match status" value="1"/>
</dbReference>
<evidence type="ECO:0008006" key="4">
    <source>
        <dbReference type="Google" id="ProtNLM"/>
    </source>
</evidence>
<dbReference type="EMBL" id="JH921434">
    <property type="protein sequence ID" value="EKD18050.1"/>
    <property type="molecule type" value="Genomic_DNA"/>
</dbReference>
<protein>
    <recommendedName>
        <fullName evidence="4">Deacetylase-like protein</fullName>
    </recommendedName>
</protein>
<dbReference type="AlphaFoldDB" id="K1WK27"/>
<dbReference type="GeneID" id="18759757"/>
<dbReference type="KEGG" id="mbe:MBM_03822"/>